<keyword evidence="2" id="KW-1185">Reference proteome</keyword>
<accession>A0ACB0Z8V4</accession>
<evidence type="ECO:0000313" key="2">
    <source>
        <dbReference type="Proteomes" id="UP001497535"/>
    </source>
</evidence>
<evidence type="ECO:0000313" key="1">
    <source>
        <dbReference type="EMBL" id="CAK5075320.1"/>
    </source>
</evidence>
<dbReference type="EMBL" id="CAVMJV010000028">
    <property type="protein sequence ID" value="CAK5075320.1"/>
    <property type="molecule type" value="Genomic_DNA"/>
</dbReference>
<name>A0ACB0Z8V4_MELEN</name>
<protein>
    <submittedName>
        <fullName evidence="1">Uncharacterized protein</fullName>
    </submittedName>
</protein>
<organism evidence="1 2">
    <name type="scientific">Meloidogyne enterolobii</name>
    <name type="common">Root-knot nematode worm</name>
    <name type="synonym">Meloidogyne mayaguensis</name>
    <dbReference type="NCBI Taxonomy" id="390850"/>
    <lineage>
        <taxon>Eukaryota</taxon>
        <taxon>Metazoa</taxon>
        <taxon>Ecdysozoa</taxon>
        <taxon>Nematoda</taxon>
        <taxon>Chromadorea</taxon>
        <taxon>Rhabditida</taxon>
        <taxon>Tylenchina</taxon>
        <taxon>Tylenchomorpha</taxon>
        <taxon>Tylenchoidea</taxon>
        <taxon>Meloidogynidae</taxon>
        <taxon>Meloidogyninae</taxon>
        <taxon>Meloidogyne</taxon>
    </lineage>
</organism>
<proteinExistence type="predicted"/>
<reference evidence="1" key="1">
    <citation type="submission" date="2023-11" db="EMBL/GenBank/DDBJ databases">
        <authorList>
            <person name="Poullet M."/>
        </authorList>
    </citation>
    <scope>NUCLEOTIDE SEQUENCE</scope>
    <source>
        <strain evidence="1">E1834</strain>
    </source>
</reference>
<dbReference type="Proteomes" id="UP001497535">
    <property type="component" value="Unassembled WGS sequence"/>
</dbReference>
<comment type="caution">
    <text evidence="1">The sequence shown here is derived from an EMBL/GenBank/DDBJ whole genome shotgun (WGS) entry which is preliminary data.</text>
</comment>
<gene>
    <name evidence="1" type="ORF">MENTE1834_LOCUS22115</name>
</gene>
<sequence length="62" mass="7465">MFPPRRHKSTQNKHQKYLFPPNEKKRAKSEVFITANNSLHADGGEQQKKYSKRRKRQQIKNE</sequence>